<organism evidence="1 2">
    <name type="scientific">Balaenoptera physalus</name>
    <name type="common">Fin whale</name>
    <name type="synonym">Balaena physalus</name>
    <dbReference type="NCBI Taxonomy" id="9770"/>
    <lineage>
        <taxon>Eukaryota</taxon>
        <taxon>Metazoa</taxon>
        <taxon>Chordata</taxon>
        <taxon>Craniata</taxon>
        <taxon>Vertebrata</taxon>
        <taxon>Euteleostomi</taxon>
        <taxon>Mammalia</taxon>
        <taxon>Eutheria</taxon>
        <taxon>Laurasiatheria</taxon>
        <taxon>Artiodactyla</taxon>
        <taxon>Whippomorpha</taxon>
        <taxon>Cetacea</taxon>
        <taxon>Mysticeti</taxon>
        <taxon>Balaenopteridae</taxon>
        <taxon>Balaenoptera</taxon>
    </lineage>
</organism>
<protein>
    <submittedName>
        <fullName evidence="1">Uncharacterized protein</fullName>
    </submittedName>
</protein>
<dbReference type="Proteomes" id="UP000437017">
    <property type="component" value="Unassembled WGS sequence"/>
</dbReference>
<dbReference type="AlphaFoldDB" id="A0A643CEV7"/>
<gene>
    <name evidence="1" type="ORF">E2I00_014846</name>
</gene>
<comment type="caution">
    <text evidence="1">The sequence shown here is derived from an EMBL/GenBank/DDBJ whole genome shotgun (WGS) entry which is preliminary data.</text>
</comment>
<dbReference type="EMBL" id="SGJD01001751">
    <property type="protein sequence ID" value="KAB0398458.1"/>
    <property type="molecule type" value="Genomic_DNA"/>
</dbReference>
<dbReference type="OrthoDB" id="10384337at2759"/>
<sequence>MATLSTTAASPSAVIMPGVLLMTYSKADGGTVPRKIPQSVPSLSCTEINSLIVAPRKAMF</sequence>
<evidence type="ECO:0000313" key="1">
    <source>
        <dbReference type="EMBL" id="KAB0398458.1"/>
    </source>
</evidence>
<reference evidence="1 2" key="1">
    <citation type="journal article" date="2019" name="PLoS ONE">
        <title>Genomic analyses reveal an absence of contemporary introgressive admixture between fin whales and blue whales, despite known hybrids.</title>
        <authorList>
            <person name="Westbury M.V."/>
            <person name="Petersen B."/>
            <person name="Lorenzen E.D."/>
        </authorList>
    </citation>
    <scope>NUCLEOTIDE SEQUENCE [LARGE SCALE GENOMIC DNA]</scope>
    <source>
        <strain evidence="1">FinWhale-01</strain>
    </source>
</reference>
<evidence type="ECO:0000313" key="2">
    <source>
        <dbReference type="Proteomes" id="UP000437017"/>
    </source>
</evidence>
<keyword evidence="2" id="KW-1185">Reference proteome</keyword>
<name>A0A643CEV7_BALPH</name>
<proteinExistence type="predicted"/>
<accession>A0A643CEV7</accession>